<evidence type="ECO:0000256" key="1">
    <source>
        <dbReference type="ARBA" id="ARBA00023015"/>
    </source>
</evidence>
<sequence length="309" mass="33939">MERHLEAWDTRPLPSGQRVEFWHEALAASHLRFDIDVPDPALFQAVVNRRRFGDLALVECAVTPSGGRRGRRELSVDPGWAGVLVVRSGRERVCQAGHDLVVGPGDAIVWDGDLPVEFQVLEPLRKRSLLLPRGRVLGLGGSVPVHVPAGSPHSRLLGGYLDMLCRELPQLDEPACASAANAALELLRAVVSPASADLRTTVLPRVRAFVDARLHDPDLDPPQVAAAHAISVRTLHTLFEPTGETLGGYLRRRRLEKAREDLRGRPGVPVSLVAARWGFRSTAHFSRSFREAYGTTPREVRDAAREFAS</sequence>
<evidence type="ECO:0000256" key="2">
    <source>
        <dbReference type="ARBA" id="ARBA00023125"/>
    </source>
</evidence>
<dbReference type="EMBL" id="BAABJP010000030">
    <property type="protein sequence ID" value="GAA5164554.1"/>
    <property type="molecule type" value="Genomic_DNA"/>
</dbReference>
<dbReference type="Gene3D" id="1.10.10.60">
    <property type="entry name" value="Homeodomain-like"/>
    <property type="match status" value="1"/>
</dbReference>
<dbReference type="PANTHER" id="PTHR46796">
    <property type="entry name" value="HTH-TYPE TRANSCRIPTIONAL ACTIVATOR RHAS-RELATED"/>
    <property type="match status" value="1"/>
</dbReference>
<dbReference type="PANTHER" id="PTHR46796:SF6">
    <property type="entry name" value="ARAC SUBFAMILY"/>
    <property type="match status" value="1"/>
</dbReference>
<protein>
    <submittedName>
        <fullName evidence="5">Helix-turn-helix domain-containing protein</fullName>
    </submittedName>
</protein>
<dbReference type="InterPro" id="IPR009057">
    <property type="entry name" value="Homeodomain-like_sf"/>
</dbReference>
<dbReference type="PRINTS" id="PR00032">
    <property type="entry name" value="HTHARAC"/>
</dbReference>
<accession>A0ABP9QN09</accession>
<reference evidence="6" key="1">
    <citation type="journal article" date="2019" name="Int. J. Syst. Evol. Microbiol.">
        <title>The Global Catalogue of Microorganisms (GCM) 10K type strain sequencing project: providing services to taxonomists for standard genome sequencing and annotation.</title>
        <authorList>
            <consortium name="The Broad Institute Genomics Platform"/>
            <consortium name="The Broad Institute Genome Sequencing Center for Infectious Disease"/>
            <person name="Wu L."/>
            <person name="Ma J."/>
        </authorList>
    </citation>
    <scope>NUCLEOTIDE SEQUENCE [LARGE SCALE GENOMIC DNA]</scope>
    <source>
        <strain evidence="6">JCM 18303</strain>
    </source>
</reference>
<name>A0ABP9QN09_9PSEU</name>
<dbReference type="SMART" id="SM00342">
    <property type="entry name" value="HTH_ARAC"/>
    <property type="match status" value="1"/>
</dbReference>
<dbReference type="InterPro" id="IPR050204">
    <property type="entry name" value="AraC_XylS_family_regulators"/>
</dbReference>
<feature type="domain" description="HTH araC/xylS-type" evidence="4">
    <location>
        <begin position="204"/>
        <end position="303"/>
    </location>
</feature>
<evidence type="ECO:0000256" key="3">
    <source>
        <dbReference type="ARBA" id="ARBA00023163"/>
    </source>
</evidence>
<dbReference type="InterPro" id="IPR035418">
    <property type="entry name" value="AraC-bd_2"/>
</dbReference>
<dbReference type="Pfam" id="PF12833">
    <property type="entry name" value="HTH_18"/>
    <property type="match status" value="1"/>
</dbReference>
<gene>
    <name evidence="5" type="ORF">GCM10023321_53170</name>
</gene>
<keyword evidence="3" id="KW-0804">Transcription</keyword>
<evidence type="ECO:0000313" key="6">
    <source>
        <dbReference type="Proteomes" id="UP001428817"/>
    </source>
</evidence>
<dbReference type="InterPro" id="IPR018060">
    <property type="entry name" value="HTH_AraC"/>
</dbReference>
<dbReference type="Pfam" id="PF14525">
    <property type="entry name" value="AraC_binding_2"/>
    <property type="match status" value="1"/>
</dbReference>
<dbReference type="RefSeq" id="WP_185062412.1">
    <property type="nucleotide sequence ID" value="NZ_BAABJP010000030.1"/>
</dbReference>
<dbReference type="Proteomes" id="UP001428817">
    <property type="component" value="Unassembled WGS sequence"/>
</dbReference>
<dbReference type="InterPro" id="IPR020449">
    <property type="entry name" value="Tscrpt_reg_AraC-type_HTH"/>
</dbReference>
<dbReference type="PROSITE" id="PS01124">
    <property type="entry name" value="HTH_ARAC_FAMILY_2"/>
    <property type="match status" value="1"/>
</dbReference>
<keyword evidence="2" id="KW-0238">DNA-binding</keyword>
<evidence type="ECO:0000313" key="5">
    <source>
        <dbReference type="EMBL" id="GAA5164554.1"/>
    </source>
</evidence>
<organism evidence="5 6">
    <name type="scientific">Pseudonocardia eucalypti</name>
    <dbReference type="NCBI Taxonomy" id="648755"/>
    <lineage>
        <taxon>Bacteria</taxon>
        <taxon>Bacillati</taxon>
        <taxon>Actinomycetota</taxon>
        <taxon>Actinomycetes</taxon>
        <taxon>Pseudonocardiales</taxon>
        <taxon>Pseudonocardiaceae</taxon>
        <taxon>Pseudonocardia</taxon>
    </lineage>
</organism>
<proteinExistence type="predicted"/>
<dbReference type="SUPFAM" id="SSF46689">
    <property type="entry name" value="Homeodomain-like"/>
    <property type="match status" value="1"/>
</dbReference>
<comment type="caution">
    <text evidence="5">The sequence shown here is derived from an EMBL/GenBank/DDBJ whole genome shotgun (WGS) entry which is preliminary data.</text>
</comment>
<evidence type="ECO:0000259" key="4">
    <source>
        <dbReference type="PROSITE" id="PS01124"/>
    </source>
</evidence>
<keyword evidence="1" id="KW-0805">Transcription regulation</keyword>
<keyword evidence="6" id="KW-1185">Reference proteome</keyword>